<evidence type="ECO:0000313" key="3">
    <source>
        <dbReference type="EnsemblMetazoa" id="OVOC11479.1"/>
    </source>
</evidence>
<evidence type="ECO:0000259" key="2">
    <source>
        <dbReference type="PROSITE" id="PS50240"/>
    </source>
</evidence>
<dbReference type="EMBL" id="CMVM020000374">
    <property type="status" value="NOT_ANNOTATED_CDS"/>
    <property type="molecule type" value="Genomic_DNA"/>
</dbReference>
<dbReference type="SUPFAM" id="SSF50494">
    <property type="entry name" value="Trypsin-like serine proteases"/>
    <property type="match status" value="1"/>
</dbReference>
<dbReference type="EMBL" id="CMVM020000373">
    <property type="status" value="NOT_ANNOTATED_CDS"/>
    <property type="molecule type" value="Genomic_DNA"/>
</dbReference>
<organism evidence="3 4">
    <name type="scientific">Onchocerca volvulus</name>
    <dbReference type="NCBI Taxonomy" id="6282"/>
    <lineage>
        <taxon>Eukaryota</taxon>
        <taxon>Metazoa</taxon>
        <taxon>Ecdysozoa</taxon>
        <taxon>Nematoda</taxon>
        <taxon>Chromadorea</taxon>
        <taxon>Rhabditida</taxon>
        <taxon>Spirurina</taxon>
        <taxon>Spiruromorpha</taxon>
        <taxon>Filarioidea</taxon>
        <taxon>Onchocercidae</taxon>
        <taxon>Onchocerca</taxon>
    </lineage>
</organism>
<dbReference type="InterPro" id="IPR043504">
    <property type="entry name" value="Peptidase_S1_PA_chymotrypsin"/>
</dbReference>
<dbReference type="InterPro" id="IPR001254">
    <property type="entry name" value="Trypsin_dom"/>
</dbReference>
<reference evidence="3" key="2">
    <citation type="submission" date="2022-06" db="UniProtKB">
        <authorList>
            <consortium name="EnsemblMetazoa"/>
        </authorList>
    </citation>
    <scope>IDENTIFICATION</scope>
</reference>
<dbReference type="EMBL" id="CMVM020000371">
    <property type="status" value="NOT_ANNOTATED_CDS"/>
    <property type="molecule type" value="Genomic_DNA"/>
</dbReference>
<reference evidence="4" key="1">
    <citation type="submission" date="2013-10" db="EMBL/GenBank/DDBJ databases">
        <title>Genome sequencing of Onchocerca volvulus.</title>
        <authorList>
            <person name="Cotton J."/>
            <person name="Tsai J."/>
            <person name="Stanley E."/>
            <person name="Tracey A."/>
            <person name="Holroyd N."/>
            <person name="Lustigman S."/>
            <person name="Berriman M."/>
        </authorList>
    </citation>
    <scope>NUCLEOTIDE SEQUENCE</scope>
</reference>
<evidence type="ECO:0000256" key="1">
    <source>
        <dbReference type="SAM" id="SignalP"/>
    </source>
</evidence>
<sequence length="331" mass="36558">MNGCAISLLVINFGITALAIQDFRLNFDDIIVYAKPGYAMELGKIGEFDNEDLAFYCGTTRRIWLSTPYEISIGSAAKLGQFPWAVALTFQNVKQYNYCGGSIISKRHILTAAHCVLHFKTNHLPCITGASLENINEIVVRYGGICLRNDSPPCDGKLCATAEIRKVAFHRRYVDEGCIHGYDFAIIELETDLLFDTSTSAICLPNSSFDLNSAENLFDYGFGENEKGEIMSRLNYGSAKIIGVAKHTDFIRAGPVYKPKNMTHHHGICAGDSGAGLQGSMKHRAFLLGIHSFSSMNCYDGTPFTVTDARRYAQLICNLTGICYHLSSLVW</sequence>
<dbReference type="InterPro" id="IPR009003">
    <property type="entry name" value="Peptidase_S1_PA"/>
</dbReference>
<feature type="chain" id="PRO_5035920520" evidence="1">
    <location>
        <begin position="20"/>
        <end position="331"/>
    </location>
</feature>
<dbReference type="InterPro" id="IPR018114">
    <property type="entry name" value="TRYPSIN_HIS"/>
</dbReference>
<accession>A0A8R1TKW1</accession>
<dbReference type="Gene3D" id="2.40.10.10">
    <property type="entry name" value="Trypsin-like serine proteases"/>
    <property type="match status" value="1"/>
</dbReference>
<name>A0A8R1TKW1_ONCVO</name>
<feature type="domain" description="Peptidase S1" evidence="2">
    <location>
        <begin position="71"/>
        <end position="331"/>
    </location>
</feature>
<dbReference type="EnsemblMetazoa" id="OVOC11479.1">
    <property type="protein sequence ID" value="OVOC11479.1"/>
    <property type="gene ID" value="WBGene00248288"/>
</dbReference>
<dbReference type="AlphaFoldDB" id="A0A8R1TKW1"/>
<dbReference type="PRINTS" id="PR00722">
    <property type="entry name" value="CHYMOTRYPSIN"/>
</dbReference>
<dbReference type="GO" id="GO:0004252">
    <property type="term" value="F:serine-type endopeptidase activity"/>
    <property type="evidence" value="ECO:0007669"/>
    <property type="project" value="InterPro"/>
</dbReference>
<proteinExistence type="predicted"/>
<dbReference type="GO" id="GO:0006508">
    <property type="term" value="P:proteolysis"/>
    <property type="evidence" value="ECO:0007669"/>
    <property type="project" value="InterPro"/>
</dbReference>
<dbReference type="PROSITE" id="PS50240">
    <property type="entry name" value="TRYPSIN_DOM"/>
    <property type="match status" value="1"/>
</dbReference>
<protein>
    <submittedName>
        <fullName evidence="3">Peptidase S1 domain-containing protein</fullName>
    </submittedName>
</protein>
<dbReference type="PANTHER" id="PTHR24260:SF141">
    <property type="entry name" value="TRYPSIN-LIKE PROTEASE TRY-5"/>
    <property type="match status" value="1"/>
</dbReference>
<feature type="signal peptide" evidence="1">
    <location>
        <begin position="1"/>
        <end position="19"/>
    </location>
</feature>
<dbReference type="EMBL" id="CMVM020000370">
    <property type="status" value="NOT_ANNOTATED_CDS"/>
    <property type="molecule type" value="Genomic_DNA"/>
</dbReference>
<dbReference type="EMBL" id="CMVM020000372">
    <property type="status" value="NOT_ANNOTATED_CDS"/>
    <property type="molecule type" value="Genomic_DNA"/>
</dbReference>
<keyword evidence="4" id="KW-1185">Reference proteome</keyword>
<dbReference type="SMART" id="SM00020">
    <property type="entry name" value="Tryp_SPc"/>
    <property type="match status" value="1"/>
</dbReference>
<dbReference type="Pfam" id="PF00089">
    <property type="entry name" value="Trypsin"/>
    <property type="match status" value="1"/>
</dbReference>
<dbReference type="PANTHER" id="PTHR24260">
    <property type="match status" value="1"/>
</dbReference>
<dbReference type="InterPro" id="IPR051333">
    <property type="entry name" value="CLIP_Serine_Protease"/>
</dbReference>
<keyword evidence="1" id="KW-0732">Signal</keyword>
<dbReference type="InterPro" id="IPR001314">
    <property type="entry name" value="Peptidase_S1A"/>
</dbReference>
<dbReference type="Proteomes" id="UP000024404">
    <property type="component" value="Unassembled WGS sequence"/>
</dbReference>
<evidence type="ECO:0000313" key="4">
    <source>
        <dbReference type="Proteomes" id="UP000024404"/>
    </source>
</evidence>
<dbReference type="PROSITE" id="PS00134">
    <property type="entry name" value="TRYPSIN_HIS"/>
    <property type="match status" value="1"/>
</dbReference>